<protein>
    <submittedName>
        <fullName evidence="1">Uncharacterized protein</fullName>
    </submittedName>
</protein>
<comment type="caution">
    <text evidence="1">The sequence shown here is derived from an EMBL/GenBank/DDBJ whole genome shotgun (WGS) entry which is preliminary data.</text>
</comment>
<geneLocation type="mitochondrion" evidence="1"/>
<name>A0A124GN96_PICGL</name>
<dbReference type="EMBL" id="LKAM01000006">
    <property type="protein sequence ID" value="KUM48113.1"/>
    <property type="molecule type" value="Genomic_DNA"/>
</dbReference>
<keyword evidence="1" id="KW-0496">Mitochondrion</keyword>
<reference evidence="1" key="1">
    <citation type="journal article" date="2015" name="Genome Biol. Evol.">
        <title>Organellar Genomes of White Spruce (Picea glauca): Assembly and Annotation.</title>
        <authorList>
            <person name="Jackman S.D."/>
            <person name="Warren R.L."/>
            <person name="Gibb E.A."/>
            <person name="Vandervalk B.P."/>
            <person name="Mohamadi H."/>
            <person name="Chu J."/>
            <person name="Raymond A."/>
            <person name="Pleasance S."/>
            <person name="Coope R."/>
            <person name="Wildung M.R."/>
            <person name="Ritland C.E."/>
            <person name="Bousquet J."/>
            <person name="Jones S.J."/>
            <person name="Bohlmann J."/>
            <person name="Birol I."/>
        </authorList>
    </citation>
    <scope>NUCLEOTIDE SEQUENCE [LARGE SCALE GENOMIC DNA]</scope>
    <source>
        <tissue evidence="1">Flushing bud</tissue>
    </source>
</reference>
<evidence type="ECO:0000313" key="1">
    <source>
        <dbReference type="EMBL" id="KUM48113.1"/>
    </source>
</evidence>
<gene>
    <name evidence="1" type="ORF">ABT39_MTgene5109</name>
</gene>
<sequence length="57" mass="6793">MDTPAFGSQLEVLKVRDPCEIQIERNCLIATLYHKIRYYIVNRRVWMRLLKASTIII</sequence>
<dbReference type="AlphaFoldDB" id="A0A124GN96"/>
<accession>A0A124GN96</accession>
<organism evidence="1">
    <name type="scientific">Picea glauca</name>
    <name type="common">White spruce</name>
    <name type="synonym">Pinus glauca</name>
    <dbReference type="NCBI Taxonomy" id="3330"/>
    <lineage>
        <taxon>Eukaryota</taxon>
        <taxon>Viridiplantae</taxon>
        <taxon>Streptophyta</taxon>
        <taxon>Embryophyta</taxon>
        <taxon>Tracheophyta</taxon>
        <taxon>Spermatophyta</taxon>
        <taxon>Pinopsida</taxon>
        <taxon>Pinidae</taxon>
        <taxon>Conifers I</taxon>
        <taxon>Pinales</taxon>
        <taxon>Pinaceae</taxon>
        <taxon>Picea</taxon>
    </lineage>
</organism>
<proteinExistence type="predicted"/>